<keyword evidence="8" id="KW-1185">Reference proteome</keyword>
<evidence type="ECO:0000256" key="1">
    <source>
        <dbReference type="ARBA" id="ARBA00022516"/>
    </source>
</evidence>
<evidence type="ECO:0000256" key="4">
    <source>
        <dbReference type="ARBA" id="ARBA00022737"/>
    </source>
</evidence>
<keyword evidence="5" id="KW-0443">Lipid metabolism</keyword>
<dbReference type="KEGG" id="rde:RD1_2620"/>
<accession>Q166C3</accession>
<proteinExistence type="predicted"/>
<dbReference type="PANTHER" id="PTHR43378:SF2">
    <property type="entry name" value="UDP-3-O-ACYLGLUCOSAMINE N-ACYLTRANSFERASE 1, MITOCHONDRIAL-RELATED"/>
    <property type="match status" value="1"/>
</dbReference>
<dbReference type="RefSeq" id="WP_011568787.1">
    <property type="nucleotide sequence ID" value="NC_008209.1"/>
</dbReference>
<dbReference type="NCBIfam" id="NF002060">
    <property type="entry name" value="PRK00892.1"/>
    <property type="match status" value="1"/>
</dbReference>
<evidence type="ECO:0000313" key="7">
    <source>
        <dbReference type="EMBL" id="ABG32170.1"/>
    </source>
</evidence>
<evidence type="ECO:0000313" key="8">
    <source>
        <dbReference type="Proteomes" id="UP000007029"/>
    </source>
</evidence>
<dbReference type="EC" id="2.3.1.-" evidence="7"/>
<dbReference type="InterPro" id="IPR011004">
    <property type="entry name" value="Trimer_LpxA-like_sf"/>
</dbReference>
<evidence type="ECO:0000256" key="3">
    <source>
        <dbReference type="ARBA" id="ARBA00022679"/>
    </source>
</evidence>
<keyword evidence="6 7" id="KW-0012">Acyltransferase</keyword>
<dbReference type="InterPro" id="IPR001451">
    <property type="entry name" value="Hexapep"/>
</dbReference>
<organism evidence="7 8">
    <name type="scientific">Roseobacter denitrificans (strain ATCC 33942 / OCh 114)</name>
    <name type="common">Erythrobacter sp. (strain OCh 114)</name>
    <name type="synonym">Roseobacter denitrificans</name>
    <dbReference type="NCBI Taxonomy" id="375451"/>
    <lineage>
        <taxon>Bacteria</taxon>
        <taxon>Pseudomonadati</taxon>
        <taxon>Pseudomonadota</taxon>
        <taxon>Alphaproteobacteria</taxon>
        <taxon>Rhodobacterales</taxon>
        <taxon>Roseobacteraceae</taxon>
        <taxon>Roseobacter</taxon>
    </lineage>
</organism>
<dbReference type="Proteomes" id="UP000007029">
    <property type="component" value="Chromosome"/>
</dbReference>
<dbReference type="Pfam" id="PF00132">
    <property type="entry name" value="Hexapep"/>
    <property type="match status" value="2"/>
</dbReference>
<protein>
    <submittedName>
        <fullName evidence="7">UDP-3-O-3-hydroxymyristoyl glucosamine N-acyltransferase</fullName>
        <ecNumber evidence="7">2.3.1.-</ecNumber>
    </submittedName>
</protein>
<dbReference type="eggNOG" id="COG1044">
    <property type="taxonomic scope" value="Bacteria"/>
</dbReference>
<evidence type="ECO:0000256" key="6">
    <source>
        <dbReference type="ARBA" id="ARBA00023315"/>
    </source>
</evidence>
<dbReference type="PANTHER" id="PTHR43378">
    <property type="entry name" value="UDP-3-O-ACYLGLUCOSAMINE N-ACYLTRANSFERASE"/>
    <property type="match status" value="1"/>
</dbReference>
<dbReference type="GO" id="GO:0016410">
    <property type="term" value="F:N-acyltransferase activity"/>
    <property type="evidence" value="ECO:0007669"/>
    <property type="project" value="InterPro"/>
</dbReference>
<dbReference type="InterPro" id="IPR007691">
    <property type="entry name" value="LpxD"/>
</dbReference>
<keyword evidence="4" id="KW-0677">Repeat</keyword>
<dbReference type="OrthoDB" id="9784739at2"/>
<dbReference type="CDD" id="cd03352">
    <property type="entry name" value="LbH_LpxD"/>
    <property type="match status" value="1"/>
</dbReference>
<dbReference type="GO" id="GO:0016020">
    <property type="term" value="C:membrane"/>
    <property type="evidence" value="ECO:0007669"/>
    <property type="project" value="GOC"/>
</dbReference>
<dbReference type="Gene3D" id="2.160.10.10">
    <property type="entry name" value="Hexapeptide repeat proteins"/>
    <property type="match status" value="1"/>
</dbReference>
<name>Q166C3_ROSDO</name>
<evidence type="ECO:0000256" key="2">
    <source>
        <dbReference type="ARBA" id="ARBA00022556"/>
    </source>
</evidence>
<dbReference type="Gene3D" id="3.40.1390.10">
    <property type="entry name" value="MurE/MurF, N-terminal domain"/>
    <property type="match status" value="1"/>
</dbReference>
<dbReference type="SUPFAM" id="SSF51161">
    <property type="entry name" value="Trimeric LpxA-like enzymes"/>
    <property type="match status" value="1"/>
</dbReference>
<sequence length="366" mass="37736">MARQEFSVADIAKALGAEAFGETALKIDGVAEPQSAAPTQLAMATNAEYAEKLGQGQAVAAVLWPGADWSALGLKAAIIPTRPRYAMSGLTQLLDPGQGFAPGIHPSAIIDPSAEIGANVAIGALTVIGPGAVIGANSTIGPQCFIGWNARLGSNAMLREQVSIGARVTIGAHFHAQPGVRIGGDGFSFVTEDKSGIEAVRETLGDPQDTQAQGWTRIHSLGAVTIGDHVDLGACVNIDNGTIRDTRIGDGCKMDNFVHIGHNVIIGKDCLICGHSGVAGSTVVGDNVVLGGMTGVSDNIFIGDRVITGGGTKVLSSIPAGRVVLGYPATRMDKQIDIFKAVRRLPRLVMDVAELKKAVFKSGGSD</sequence>
<keyword evidence="1" id="KW-0444">Lipid biosynthesis</keyword>
<dbReference type="AlphaFoldDB" id="Q166C3"/>
<dbReference type="STRING" id="375451.RD1_2620"/>
<gene>
    <name evidence="7" type="primary">lpxD</name>
    <name evidence="7" type="ordered locus">RD1_2620</name>
</gene>
<dbReference type="EMBL" id="CP000362">
    <property type="protein sequence ID" value="ABG32170.1"/>
    <property type="molecule type" value="Genomic_DNA"/>
</dbReference>
<dbReference type="InterPro" id="IPR018357">
    <property type="entry name" value="Hexapep_transf_CS"/>
</dbReference>
<evidence type="ECO:0000256" key="5">
    <source>
        <dbReference type="ARBA" id="ARBA00023098"/>
    </source>
</evidence>
<keyword evidence="2" id="KW-0441">Lipid A biosynthesis</keyword>
<dbReference type="GO" id="GO:0009245">
    <property type="term" value="P:lipid A biosynthetic process"/>
    <property type="evidence" value="ECO:0007669"/>
    <property type="project" value="UniProtKB-KW"/>
</dbReference>
<dbReference type="PROSITE" id="PS00101">
    <property type="entry name" value="HEXAPEP_TRANSFERASES"/>
    <property type="match status" value="1"/>
</dbReference>
<reference evidence="7 8" key="1">
    <citation type="journal article" date="2007" name="J. Bacteriol.">
        <title>The complete genome sequence of Roseobacter denitrificans reveals a mixotrophic rather than photosynthetic metabolism.</title>
        <authorList>
            <person name="Swingley W.D."/>
            <person name="Sadekar S."/>
            <person name="Mastrian S.D."/>
            <person name="Matthies H.J."/>
            <person name="Hao J."/>
            <person name="Ramos H."/>
            <person name="Acharya C.R."/>
            <person name="Conrad A.L."/>
            <person name="Taylor H.L."/>
            <person name="Dejesa L.C."/>
            <person name="Shah M.K."/>
            <person name="O'huallachain M.E."/>
            <person name="Lince M.T."/>
            <person name="Blankenship R.E."/>
            <person name="Beatty J.T."/>
            <person name="Touchman J.W."/>
        </authorList>
    </citation>
    <scope>NUCLEOTIDE SEQUENCE [LARGE SCALE GENOMIC DNA]</scope>
    <source>
        <strain evidence="8">ATCC 33942 / OCh 114</strain>
    </source>
</reference>
<keyword evidence="3 7" id="KW-0808">Transferase</keyword>
<dbReference type="HOGENOM" id="CLU_049865_0_0_5"/>